<keyword evidence="2" id="KW-0472">Membrane</keyword>
<dbReference type="EMBL" id="JAAGWK010000028">
    <property type="protein sequence ID" value="NEL56033.1"/>
    <property type="molecule type" value="Genomic_DNA"/>
</dbReference>
<sequence length="484" mass="51323">MLVHTVTFRQARSFVPAMLGLAAAIGSNIDPSPLGIAGLVLLVTVLSLGFAALGWWRFSYADTDSAVVVTRGLLARSVRTVPIDRVRGVEVEAPPLYRLFGLVRLRIDAAAGAVQGSEEELVVDGLRPAEADRLRARLLTRRAAPAPVPGQEPVPGAPGPAPAAGEPEEEFARFDNRWLLYSPLVGSYLAIPFAALGALSRLTDELPDRFTPDLGQPDLSRLPVLLLAVVAALLVVLLGSVIGSAVVNWGFRLVRRGGSLVAARGLLTRRQTELEIDRIRGGTLSEGVGMRLVRAARSSALVTGLGDATRRGQLLPMGPRREAWALLTRLVEDPGALRRHPPAARRRRLVRAIGSGVVVLAAGLVLTATQGWWWVAVLGGVLTVLGVPLGLGRYASLGHVTGERSFSVRSGWLVREQVVLQQRAVVGWQVRQSFSQRRASLATVTACVGAGSGGYACTDMAADEAAAFALASSGRWAGTLTPHP</sequence>
<feature type="transmembrane region" description="Helical" evidence="2">
    <location>
        <begin position="349"/>
        <end position="366"/>
    </location>
</feature>
<reference evidence="4 5" key="1">
    <citation type="submission" date="2020-02" db="EMBL/GenBank/DDBJ databases">
        <title>The whole genome sequence of CPCC 205119.</title>
        <authorList>
            <person name="Jiang Z."/>
        </authorList>
    </citation>
    <scope>NUCLEOTIDE SEQUENCE [LARGE SCALE GENOMIC DNA]</scope>
    <source>
        <strain evidence="4 5">CPCC 205119</strain>
    </source>
</reference>
<feature type="compositionally biased region" description="Pro residues" evidence="1">
    <location>
        <begin position="146"/>
        <end position="161"/>
    </location>
</feature>
<gene>
    <name evidence="4" type="ORF">G1H19_18830</name>
</gene>
<feature type="domain" description="YdbS-like PH" evidence="3">
    <location>
        <begin position="55"/>
        <end position="137"/>
    </location>
</feature>
<feature type="transmembrane region" description="Helical" evidence="2">
    <location>
        <begin position="178"/>
        <end position="202"/>
    </location>
</feature>
<organism evidence="4 5">
    <name type="scientific">Goekera deserti</name>
    <dbReference type="NCBI Taxonomy" id="2497753"/>
    <lineage>
        <taxon>Bacteria</taxon>
        <taxon>Bacillati</taxon>
        <taxon>Actinomycetota</taxon>
        <taxon>Actinomycetes</taxon>
        <taxon>Geodermatophilales</taxon>
        <taxon>Geodermatophilaceae</taxon>
        <taxon>Goekera</taxon>
    </lineage>
</organism>
<keyword evidence="2" id="KW-0812">Transmembrane</keyword>
<feature type="transmembrane region" description="Helical" evidence="2">
    <location>
        <begin position="12"/>
        <end position="29"/>
    </location>
</feature>
<feature type="region of interest" description="Disordered" evidence="1">
    <location>
        <begin position="145"/>
        <end position="166"/>
    </location>
</feature>
<keyword evidence="5" id="KW-1185">Reference proteome</keyword>
<dbReference type="InterPro" id="IPR014529">
    <property type="entry name" value="UCP026631"/>
</dbReference>
<feature type="transmembrane region" description="Helical" evidence="2">
    <location>
        <begin position="35"/>
        <end position="56"/>
    </location>
</feature>
<evidence type="ECO:0000313" key="5">
    <source>
        <dbReference type="Proteomes" id="UP000470470"/>
    </source>
</evidence>
<evidence type="ECO:0000259" key="3">
    <source>
        <dbReference type="Pfam" id="PF03703"/>
    </source>
</evidence>
<dbReference type="Proteomes" id="UP000470470">
    <property type="component" value="Unassembled WGS sequence"/>
</dbReference>
<name>A0A7K3WKH7_9ACTN</name>
<dbReference type="InterPro" id="IPR005182">
    <property type="entry name" value="YdbS-like_PH"/>
</dbReference>
<evidence type="ECO:0000313" key="4">
    <source>
        <dbReference type="EMBL" id="NEL56033.1"/>
    </source>
</evidence>
<dbReference type="PANTHER" id="PTHR34473">
    <property type="entry name" value="UPF0699 TRANSMEMBRANE PROTEIN YDBS"/>
    <property type="match status" value="1"/>
</dbReference>
<keyword evidence="2" id="KW-1133">Transmembrane helix</keyword>
<dbReference type="PANTHER" id="PTHR34473:SF2">
    <property type="entry name" value="UPF0699 TRANSMEMBRANE PROTEIN YDBT"/>
    <property type="match status" value="1"/>
</dbReference>
<evidence type="ECO:0000256" key="2">
    <source>
        <dbReference type="SAM" id="Phobius"/>
    </source>
</evidence>
<comment type="caution">
    <text evidence="4">The sequence shown here is derived from an EMBL/GenBank/DDBJ whole genome shotgun (WGS) entry which is preliminary data.</text>
</comment>
<accession>A0A7K3WKH7</accession>
<feature type="transmembrane region" description="Helical" evidence="2">
    <location>
        <begin position="372"/>
        <end position="391"/>
    </location>
</feature>
<dbReference type="AlphaFoldDB" id="A0A7K3WKH7"/>
<proteinExistence type="predicted"/>
<dbReference type="Pfam" id="PF03703">
    <property type="entry name" value="bPH_2"/>
    <property type="match status" value="2"/>
</dbReference>
<protein>
    <submittedName>
        <fullName evidence="4">PH domain-containing protein</fullName>
    </submittedName>
</protein>
<dbReference type="PIRSF" id="PIRSF026631">
    <property type="entry name" value="UCP026631"/>
    <property type="match status" value="1"/>
</dbReference>
<evidence type="ECO:0000256" key="1">
    <source>
        <dbReference type="SAM" id="MobiDB-lite"/>
    </source>
</evidence>
<feature type="transmembrane region" description="Helical" evidence="2">
    <location>
        <begin position="222"/>
        <end position="247"/>
    </location>
</feature>
<feature type="domain" description="YdbS-like PH" evidence="3">
    <location>
        <begin position="403"/>
        <end position="467"/>
    </location>
</feature>